<dbReference type="AlphaFoldDB" id="A0A485M0M0"/>
<dbReference type="InterPro" id="IPR001890">
    <property type="entry name" value="RNA-binding_CRM"/>
</dbReference>
<dbReference type="InterPro" id="IPR017924">
    <property type="entry name" value="RNA-binding_YhbY"/>
</dbReference>
<dbReference type="SUPFAM" id="SSF75471">
    <property type="entry name" value="YhbY-like"/>
    <property type="match status" value="1"/>
</dbReference>
<keyword evidence="1" id="KW-0694">RNA-binding</keyword>
<dbReference type="PROSITE" id="PS51295">
    <property type="entry name" value="CRM"/>
    <property type="match status" value="1"/>
</dbReference>
<dbReference type="SMART" id="SM01103">
    <property type="entry name" value="CRS1_YhbY"/>
    <property type="match status" value="1"/>
</dbReference>
<dbReference type="PANTHER" id="PTHR40065">
    <property type="entry name" value="RNA-BINDING PROTEIN YHBY"/>
    <property type="match status" value="1"/>
</dbReference>
<evidence type="ECO:0000313" key="3">
    <source>
        <dbReference type="EMBL" id="VFU15273.1"/>
    </source>
</evidence>
<evidence type="ECO:0000256" key="1">
    <source>
        <dbReference type="ARBA" id="ARBA00022884"/>
    </source>
</evidence>
<dbReference type="InterPro" id="IPR051925">
    <property type="entry name" value="RNA-binding_domain"/>
</dbReference>
<protein>
    <submittedName>
        <fullName evidence="3">RNA-binding protein YhbY</fullName>
    </submittedName>
</protein>
<dbReference type="NCBIfam" id="TIGR00253">
    <property type="entry name" value="RNA_bind_YhbY"/>
    <property type="match status" value="1"/>
</dbReference>
<proteinExistence type="predicted"/>
<dbReference type="Gene3D" id="3.30.110.60">
    <property type="entry name" value="YhbY-like"/>
    <property type="match status" value="1"/>
</dbReference>
<sequence length="99" mass="11238">MKSLTGAQRKYLRGRAHGLNPVVQVGKQGITPELIKAVNEALDSHELIKVKFVDFKEERRELSREIAERTSSEAVGLIGNVAILYRQQPDEQKRKIRLS</sequence>
<dbReference type="Pfam" id="PF01985">
    <property type="entry name" value="CRS1_YhbY"/>
    <property type="match status" value="1"/>
</dbReference>
<dbReference type="EMBL" id="CAADRM010000104">
    <property type="protein sequence ID" value="VFU15273.1"/>
    <property type="molecule type" value="Genomic_DNA"/>
</dbReference>
<accession>A0A485M0M0</accession>
<gene>
    <name evidence="3" type="primary">yhbY</name>
    <name evidence="3" type="ORF">SCFA_400022</name>
</gene>
<dbReference type="InterPro" id="IPR035920">
    <property type="entry name" value="YhbY-like_sf"/>
</dbReference>
<reference evidence="3" key="1">
    <citation type="submission" date="2019-03" db="EMBL/GenBank/DDBJ databases">
        <authorList>
            <person name="Hao L."/>
        </authorList>
    </citation>
    <scope>NUCLEOTIDE SEQUENCE</scope>
</reference>
<dbReference type="PANTHER" id="PTHR40065:SF3">
    <property type="entry name" value="RNA-BINDING PROTEIN YHBY"/>
    <property type="match status" value="1"/>
</dbReference>
<name>A0A485M0M0_9ZZZZ</name>
<evidence type="ECO:0000259" key="2">
    <source>
        <dbReference type="PROSITE" id="PS51295"/>
    </source>
</evidence>
<feature type="domain" description="CRM" evidence="2">
    <location>
        <begin position="2"/>
        <end position="97"/>
    </location>
</feature>
<organism evidence="3">
    <name type="scientific">anaerobic digester metagenome</name>
    <dbReference type="NCBI Taxonomy" id="1263854"/>
    <lineage>
        <taxon>unclassified sequences</taxon>
        <taxon>metagenomes</taxon>
        <taxon>ecological metagenomes</taxon>
    </lineage>
</organism>
<dbReference type="GO" id="GO:0003723">
    <property type="term" value="F:RNA binding"/>
    <property type="evidence" value="ECO:0007669"/>
    <property type="project" value="UniProtKB-KW"/>
</dbReference>